<protein>
    <recommendedName>
        <fullName evidence="4">DUF4099 domain-containing protein</fullName>
    </recommendedName>
</protein>
<dbReference type="EMBL" id="CP119313">
    <property type="protein sequence ID" value="WEK17891.1"/>
    <property type="molecule type" value="Genomic_DNA"/>
</dbReference>
<evidence type="ECO:0008006" key="4">
    <source>
        <dbReference type="Google" id="ProtNLM"/>
    </source>
</evidence>
<evidence type="ECO:0000313" key="2">
    <source>
        <dbReference type="EMBL" id="WEK17891.1"/>
    </source>
</evidence>
<proteinExistence type="predicted"/>
<accession>A0AAJ5W604</accession>
<sequence>MKINTGDIDGLVSLLQEAMVNGHEVVLYHDGPQFSKEGMATYRDDFDAFGHDYSNGPSTHYYAMATIQPVLEKLLQLQEKIEVFKGQEQSRSISFDIPQIMSDYYFNVNLKAKVMNEQNVEYLERQLQKTGMGEIPKEDLLSKISEGQETFTLLLEKKYGNDTAVAMPVFRKSDKGNYFFNSYDMTVKSEDGKSITQNFKVRSPQSYVVEKGETPKEDKKEWINSTITFKEAFNLLQGRSVNKEFLKVDKADERNSVKFDSWQYLDFKNADTNGNYPAVFTKPFDLEKELGKYPVKELLSETYKSELISSLKRGNRQSVNYINKDDTREKMYLEANPRYGVLKVYNTQMKPESLSFKSKPALSESKEQGQTQSEGVQKENKPSNKQSTDGEKPEVPKPEKVVKKNKKGLAA</sequence>
<dbReference type="AlphaFoldDB" id="A0AAJ5W604"/>
<dbReference type="Proteomes" id="UP001214530">
    <property type="component" value="Chromosome"/>
</dbReference>
<evidence type="ECO:0000313" key="3">
    <source>
        <dbReference type="Proteomes" id="UP001214530"/>
    </source>
</evidence>
<evidence type="ECO:0000256" key="1">
    <source>
        <dbReference type="SAM" id="MobiDB-lite"/>
    </source>
</evidence>
<feature type="compositionally biased region" description="Basic and acidic residues" evidence="1">
    <location>
        <begin position="376"/>
        <end position="402"/>
    </location>
</feature>
<organism evidence="2 3">
    <name type="scientific">Candidatus Pedobacter colombiensis</name>
    <dbReference type="NCBI Taxonomy" id="3121371"/>
    <lineage>
        <taxon>Bacteria</taxon>
        <taxon>Pseudomonadati</taxon>
        <taxon>Bacteroidota</taxon>
        <taxon>Sphingobacteriia</taxon>
        <taxon>Sphingobacteriales</taxon>
        <taxon>Sphingobacteriaceae</taxon>
        <taxon>Pedobacter</taxon>
    </lineage>
</organism>
<gene>
    <name evidence="2" type="ORF">P0Y49_13895</name>
</gene>
<name>A0AAJ5W604_9SPHI</name>
<reference evidence="2" key="1">
    <citation type="submission" date="2023-03" db="EMBL/GenBank/DDBJ databases">
        <title>Andean soil-derived lignocellulolytic bacterial consortium as a source of novel taxa and putative plastic-active enzymes.</title>
        <authorList>
            <person name="Diaz-Garcia L."/>
            <person name="Chuvochina M."/>
            <person name="Feuerriegel G."/>
            <person name="Bunk B."/>
            <person name="Sproer C."/>
            <person name="Streit W.R."/>
            <person name="Rodriguez L.M."/>
            <person name="Overmann J."/>
            <person name="Jimenez D.J."/>
        </authorList>
    </citation>
    <scope>NUCLEOTIDE SEQUENCE</scope>
    <source>
        <strain evidence="2">MAG 3858</strain>
    </source>
</reference>
<feature type="region of interest" description="Disordered" evidence="1">
    <location>
        <begin position="355"/>
        <end position="411"/>
    </location>
</feature>